<dbReference type="InterPro" id="IPR036388">
    <property type="entry name" value="WH-like_DNA-bd_sf"/>
</dbReference>
<dbReference type="Gene3D" id="1.10.10.10">
    <property type="entry name" value="Winged helix-like DNA-binding domain superfamily/Winged helix DNA-binding domain"/>
    <property type="match status" value="1"/>
</dbReference>
<evidence type="ECO:0000256" key="3">
    <source>
        <dbReference type="ARBA" id="ARBA00023125"/>
    </source>
</evidence>
<dbReference type="Gene3D" id="3.40.190.10">
    <property type="entry name" value="Periplasmic binding protein-like II"/>
    <property type="match status" value="2"/>
</dbReference>
<sequence length="328" mass="35413">MIASEDEQFSRPYDQQVEFRQLEAFVAVGTELHFGRAAEKLHMGQPTLSELIRRLERELGTSLLTRTTRRVALTQAGTELLGRAKLIIDEVEGAVAAVRRIAEGGAGRVRLGITPPVAPVLAPHLAAALKAAAPDVELSVRRMWLPDLQRVVADIDGELDIAITCGLVPDPPGIISEVFCAEPLMVAVRPDHRLAGQGAVDLTDLSSETLGVHSDALFPAWTLAQRQALEAANVSPPTVELTDTDLSAGRWAAQPDVDWILTTRSVAGSHMSTPLLPTSPARIVPYTLQWCPIRAATAAVGRFVHLALSVDVPPGWLTQQDHLRHATH</sequence>
<name>A0A1H6IYH7_MYCRU</name>
<dbReference type="InterPro" id="IPR005119">
    <property type="entry name" value="LysR_subst-bd"/>
</dbReference>
<dbReference type="InterPro" id="IPR000847">
    <property type="entry name" value="LysR_HTH_N"/>
</dbReference>
<dbReference type="Proteomes" id="UP000182915">
    <property type="component" value="Chromosome I"/>
</dbReference>
<keyword evidence="2" id="KW-0805">Transcription regulation</keyword>
<comment type="similarity">
    <text evidence="1">Belongs to the LysR transcriptional regulatory family.</text>
</comment>
<evidence type="ECO:0000313" key="10">
    <source>
        <dbReference type="Proteomes" id="UP000182915"/>
    </source>
</evidence>
<dbReference type="OrthoDB" id="3176554at2"/>
<evidence type="ECO:0000313" key="9">
    <source>
        <dbReference type="EMBL" id="SEH51534.1"/>
    </source>
</evidence>
<dbReference type="Pfam" id="PF03466">
    <property type="entry name" value="LysR_substrate"/>
    <property type="match status" value="1"/>
</dbReference>
<keyword evidence="5" id="KW-0804">Transcription</keyword>
<dbReference type="PRINTS" id="PR00039">
    <property type="entry name" value="HTHLYSR"/>
</dbReference>
<comment type="function">
    <text evidence="7">Required for the induction the katG gene for catalase. Involved in the response to hydrogen peroxide.</text>
</comment>
<dbReference type="InterPro" id="IPR036390">
    <property type="entry name" value="WH_DNA-bd_sf"/>
</dbReference>
<keyword evidence="4" id="KW-0010">Activator</keyword>
<dbReference type="GO" id="GO:0032993">
    <property type="term" value="C:protein-DNA complex"/>
    <property type="evidence" value="ECO:0007669"/>
    <property type="project" value="TreeGrafter"/>
</dbReference>
<reference evidence="10" key="1">
    <citation type="submission" date="2016-10" db="EMBL/GenBank/DDBJ databases">
        <authorList>
            <person name="Varghese N."/>
            <person name="Submissions S."/>
        </authorList>
    </citation>
    <scope>NUCLEOTIDE SEQUENCE [LARGE SCALE GENOMIC DNA]</scope>
    <source>
        <strain evidence="10">DSM 45405</strain>
    </source>
</reference>
<dbReference type="PANTHER" id="PTHR30346">
    <property type="entry name" value="TRANSCRIPTIONAL DUAL REGULATOR HCAR-RELATED"/>
    <property type="match status" value="1"/>
</dbReference>
<dbReference type="FunFam" id="1.10.10.10:FF:000001">
    <property type="entry name" value="LysR family transcriptional regulator"/>
    <property type="match status" value="1"/>
</dbReference>
<accession>A0A1H6IYH7</accession>
<evidence type="ECO:0000256" key="1">
    <source>
        <dbReference type="ARBA" id="ARBA00009437"/>
    </source>
</evidence>
<proteinExistence type="inferred from homology"/>
<dbReference type="AlphaFoldDB" id="A0A1H6IYH7"/>
<evidence type="ECO:0000256" key="7">
    <source>
        <dbReference type="ARBA" id="ARBA00056658"/>
    </source>
</evidence>
<evidence type="ECO:0000259" key="8">
    <source>
        <dbReference type="PROSITE" id="PS50931"/>
    </source>
</evidence>
<dbReference type="PROSITE" id="PS50931">
    <property type="entry name" value="HTH_LYSR"/>
    <property type="match status" value="1"/>
</dbReference>
<organism evidence="9 10">
    <name type="scientific">Mycolicibacterium rutilum</name>
    <name type="common">Mycobacterium rutilum</name>
    <dbReference type="NCBI Taxonomy" id="370526"/>
    <lineage>
        <taxon>Bacteria</taxon>
        <taxon>Bacillati</taxon>
        <taxon>Actinomycetota</taxon>
        <taxon>Actinomycetes</taxon>
        <taxon>Mycobacteriales</taxon>
        <taxon>Mycobacteriaceae</taxon>
        <taxon>Mycolicibacterium</taxon>
    </lineage>
</organism>
<protein>
    <recommendedName>
        <fullName evidence="6">Probable hydrogen peroxide-inducible genes activator</fullName>
    </recommendedName>
</protein>
<keyword evidence="10" id="KW-1185">Reference proteome</keyword>
<dbReference type="STRING" id="370526.SAMN04489835_0822"/>
<feature type="domain" description="HTH lysR-type" evidence="8">
    <location>
        <begin position="17"/>
        <end position="74"/>
    </location>
</feature>
<gene>
    <name evidence="9" type="ORF">SAMN04489835_0822</name>
</gene>
<evidence type="ECO:0000256" key="4">
    <source>
        <dbReference type="ARBA" id="ARBA00023159"/>
    </source>
</evidence>
<evidence type="ECO:0000256" key="6">
    <source>
        <dbReference type="ARBA" id="ARBA00040885"/>
    </source>
</evidence>
<evidence type="ECO:0000256" key="5">
    <source>
        <dbReference type="ARBA" id="ARBA00023163"/>
    </source>
</evidence>
<dbReference type="SUPFAM" id="SSF46785">
    <property type="entry name" value="Winged helix' DNA-binding domain"/>
    <property type="match status" value="1"/>
</dbReference>
<keyword evidence="3 9" id="KW-0238">DNA-binding</keyword>
<dbReference type="GO" id="GO:0003677">
    <property type="term" value="F:DNA binding"/>
    <property type="evidence" value="ECO:0007669"/>
    <property type="project" value="UniProtKB-KW"/>
</dbReference>
<dbReference type="PANTHER" id="PTHR30346:SF17">
    <property type="entry name" value="LYSR FAMILY TRANSCRIPTIONAL REGULATOR"/>
    <property type="match status" value="1"/>
</dbReference>
<dbReference type="SUPFAM" id="SSF53850">
    <property type="entry name" value="Periplasmic binding protein-like II"/>
    <property type="match status" value="1"/>
</dbReference>
<dbReference type="EMBL" id="LT629971">
    <property type="protein sequence ID" value="SEH51534.1"/>
    <property type="molecule type" value="Genomic_DNA"/>
</dbReference>
<dbReference type="Pfam" id="PF00126">
    <property type="entry name" value="HTH_1"/>
    <property type="match status" value="1"/>
</dbReference>
<dbReference type="GO" id="GO:0003700">
    <property type="term" value="F:DNA-binding transcription factor activity"/>
    <property type="evidence" value="ECO:0007669"/>
    <property type="project" value="InterPro"/>
</dbReference>
<evidence type="ECO:0000256" key="2">
    <source>
        <dbReference type="ARBA" id="ARBA00023015"/>
    </source>
</evidence>